<dbReference type="PIRSF" id="PIRSF004793">
    <property type="entry name" value="UCP004793"/>
    <property type="match status" value="1"/>
</dbReference>
<protein>
    <recommendedName>
        <fullName evidence="10">Diadenylate cyclase</fullName>
        <shortName evidence="10">DAC</shortName>
        <ecNumber evidence="10">2.7.7.85</ecNumber>
    </recommendedName>
    <alternativeName>
        <fullName evidence="10">Cyclic-di-AMP synthase</fullName>
        <shortName evidence="10">c-di-AMP synthase</shortName>
    </alternativeName>
</protein>
<dbReference type="GO" id="GO:0006171">
    <property type="term" value="P:cAMP biosynthetic process"/>
    <property type="evidence" value="ECO:0007669"/>
    <property type="project" value="InterPro"/>
</dbReference>
<keyword evidence="8 10" id="KW-1133">Transmembrane helix</keyword>
<evidence type="ECO:0000259" key="11">
    <source>
        <dbReference type="PROSITE" id="PS51794"/>
    </source>
</evidence>
<name>A0A7V3PT45_UNCW3</name>
<keyword evidence="5 10" id="KW-0548">Nucleotidyltransferase</keyword>
<dbReference type="PANTHER" id="PTHR34185">
    <property type="entry name" value="DIADENYLATE CYCLASE"/>
    <property type="match status" value="1"/>
</dbReference>
<comment type="catalytic activity">
    <reaction evidence="1 10">
        <text>2 ATP = 3',3'-c-di-AMP + 2 diphosphate</text>
        <dbReference type="Rhea" id="RHEA:35655"/>
        <dbReference type="ChEBI" id="CHEBI:30616"/>
        <dbReference type="ChEBI" id="CHEBI:33019"/>
        <dbReference type="ChEBI" id="CHEBI:71500"/>
        <dbReference type="EC" id="2.7.7.85"/>
    </reaction>
</comment>
<dbReference type="AlphaFoldDB" id="A0A7V3PT45"/>
<keyword evidence="4 10" id="KW-0812">Transmembrane</keyword>
<dbReference type="PANTHER" id="PTHR34185:SF1">
    <property type="entry name" value="DIADENYLATE CYCLASE"/>
    <property type="match status" value="1"/>
</dbReference>
<dbReference type="InterPro" id="IPR014046">
    <property type="entry name" value="C-di-AMP_synthase"/>
</dbReference>
<evidence type="ECO:0000256" key="3">
    <source>
        <dbReference type="ARBA" id="ARBA00022679"/>
    </source>
</evidence>
<reference evidence="12" key="1">
    <citation type="journal article" date="2020" name="mSystems">
        <title>Genome- and Community-Level Interaction Insights into Carbon Utilization and Element Cycling Functions of Hydrothermarchaeota in Hydrothermal Sediment.</title>
        <authorList>
            <person name="Zhou Z."/>
            <person name="Liu Y."/>
            <person name="Xu W."/>
            <person name="Pan J."/>
            <person name="Luo Z.H."/>
            <person name="Li M."/>
        </authorList>
    </citation>
    <scope>NUCLEOTIDE SEQUENCE [LARGE SCALE GENOMIC DNA]</scope>
    <source>
        <strain evidence="12">SpSt-914</strain>
    </source>
</reference>
<evidence type="ECO:0000256" key="4">
    <source>
        <dbReference type="ARBA" id="ARBA00022692"/>
    </source>
</evidence>
<sequence length="248" mass="27262">MLSFIRLKPVDIIDILLVAIATYYFLRFIRGTRAIRMLYALLFLIIVGTVARWLDFKALGLIVSSLTTVWLVAFVILFQPEIRNLLSRFGRARPIRFLFRPGVDSTLVEELIAAAATMKERKIGALIVIEQEIGLREYTETGTRLEARVSAPLLVSIFTPPTPLHDGAVIISGNQIIAAGCILPLGEAEPGLGLRHRAAAGITAITDAVAIVVSETTGNITFARRGRLLINLTPSQLKYNLMQAVLKV</sequence>
<dbReference type="Gene3D" id="3.40.1700.10">
    <property type="entry name" value="DNA integrity scanning protein, DisA, N-terminal domain"/>
    <property type="match status" value="1"/>
</dbReference>
<dbReference type="EMBL" id="DTMZ01000052">
    <property type="protein sequence ID" value="HGD12945.1"/>
    <property type="molecule type" value="Genomic_DNA"/>
</dbReference>
<dbReference type="GO" id="GO:0005524">
    <property type="term" value="F:ATP binding"/>
    <property type="evidence" value="ECO:0007669"/>
    <property type="project" value="UniProtKB-UniRule"/>
</dbReference>
<dbReference type="PROSITE" id="PS51794">
    <property type="entry name" value="DAC"/>
    <property type="match status" value="1"/>
</dbReference>
<evidence type="ECO:0000256" key="8">
    <source>
        <dbReference type="ARBA" id="ARBA00022989"/>
    </source>
</evidence>
<feature type="domain" description="DAC" evidence="11">
    <location>
        <begin position="79"/>
        <end position="234"/>
    </location>
</feature>
<organism evidence="12">
    <name type="scientific">candidate division WOR-3 bacterium</name>
    <dbReference type="NCBI Taxonomy" id="2052148"/>
    <lineage>
        <taxon>Bacteria</taxon>
        <taxon>Bacteria division WOR-3</taxon>
    </lineage>
</organism>
<dbReference type="InterPro" id="IPR036888">
    <property type="entry name" value="DNA_integrity_DisA_N_sf"/>
</dbReference>
<comment type="caution">
    <text evidence="12">The sequence shown here is derived from an EMBL/GenBank/DDBJ whole genome shotgun (WGS) entry which is preliminary data.</text>
</comment>
<keyword evidence="9 10" id="KW-0472">Membrane</keyword>
<feature type="transmembrane region" description="Helical" evidence="10">
    <location>
        <begin position="60"/>
        <end position="78"/>
    </location>
</feature>
<proteinExistence type="inferred from homology"/>
<feature type="transmembrane region" description="Helical" evidence="10">
    <location>
        <begin position="36"/>
        <end position="54"/>
    </location>
</feature>
<evidence type="ECO:0000256" key="2">
    <source>
        <dbReference type="ARBA" id="ARBA00022475"/>
    </source>
</evidence>
<dbReference type="SUPFAM" id="SSF143597">
    <property type="entry name" value="YojJ-like"/>
    <property type="match status" value="1"/>
</dbReference>
<comment type="caution">
    <text evidence="10">Lacks conserved residue(s) required for the propagation of feature annotation.</text>
</comment>
<keyword evidence="2 10" id="KW-1003">Cell membrane</keyword>
<evidence type="ECO:0000256" key="6">
    <source>
        <dbReference type="ARBA" id="ARBA00022741"/>
    </source>
</evidence>
<dbReference type="InterPro" id="IPR003390">
    <property type="entry name" value="DNA_integrity_scan_DisA_N"/>
</dbReference>
<gene>
    <name evidence="10" type="primary">dacA</name>
    <name evidence="12" type="ORF">ENX16_02555</name>
</gene>
<comment type="function">
    <text evidence="10">Catalyzes the condensation of 2 ATP molecules into cyclic di-AMP (c-di-AMP), a second messenger used to regulate differing processes in different bacteria.</text>
</comment>
<dbReference type="GO" id="GO:0004016">
    <property type="term" value="F:adenylate cyclase activity"/>
    <property type="evidence" value="ECO:0007669"/>
    <property type="project" value="UniProtKB-UniRule"/>
</dbReference>
<keyword evidence="3 10" id="KW-0808">Transferase</keyword>
<keyword evidence="7 10" id="KW-0067">ATP-binding</keyword>
<dbReference type="GO" id="GO:0106408">
    <property type="term" value="F:diadenylate cyclase activity"/>
    <property type="evidence" value="ECO:0007669"/>
    <property type="project" value="UniProtKB-EC"/>
</dbReference>
<evidence type="ECO:0000256" key="5">
    <source>
        <dbReference type="ARBA" id="ARBA00022695"/>
    </source>
</evidence>
<dbReference type="Pfam" id="PF19293">
    <property type="entry name" value="CdaA_N"/>
    <property type="match status" value="1"/>
</dbReference>
<evidence type="ECO:0000256" key="1">
    <source>
        <dbReference type="ARBA" id="ARBA00000877"/>
    </source>
</evidence>
<evidence type="ECO:0000313" key="12">
    <source>
        <dbReference type="EMBL" id="HGD12945.1"/>
    </source>
</evidence>
<accession>A0A7V3PT45</accession>
<evidence type="ECO:0000256" key="10">
    <source>
        <dbReference type="HAMAP-Rule" id="MF_01499"/>
    </source>
</evidence>
<dbReference type="InterPro" id="IPR045585">
    <property type="entry name" value="CdaA_N"/>
</dbReference>
<dbReference type="EC" id="2.7.7.85" evidence="10"/>
<keyword evidence="6 10" id="KW-0547">Nucleotide-binding</keyword>
<dbReference type="NCBIfam" id="TIGR00159">
    <property type="entry name" value="diadenylate cyclase CdaA"/>
    <property type="match status" value="1"/>
</dbReference>
<dbReference type="InterPro" id="IPR034701">
    <property type="entry name" value="CdaA"/>
</dbReference>
<comment type="subunit">
    <text evidence="10">Probably a homodimer.</text>
</comment>
<dbReference type="HAMAP" id="MF_01499">
    <property type="entry name" value="DacA"/>
    <property type="match status" value="1"/>
</dbReference>
<dbReference type="InterPro" id="IPR050338">
    <property type="entry name" value="DisA"/>
</dbReference>
<evidence type="ECO:0000256" key="9">
    <source>
        <dbReference type="ARBA" id="ARBA00023136"/>
    </source>
</evidence>
<evidence type="ECO:0000256" key="7">
    <source>
        <dbReference type="ARBA" id="ARBA00022840"/>
    </source>
</evidence>
<comment type="similarity">
    <text evidence="10">Belongs to the adenylate cyclase family. DacA/CdaA subfamily.</text>
</comment>
<dbReference type="Pfam" id="PF02457">
    <property type="entry name" value="DAC"/>
    <property type="match status" value="1"/>
</dbReference>
<feature type="transmembrane region" description="Helical" evidence="10">
    <location>
        <begin position="12"/>
        <end position="29"/>
    </location>
</feature>